<keyword evidence="5" id="KW-0227">DNA damage</keyword>
<dbReference type="GO" id="GO:0005524">
    <property type="term" value="F:ATP binding"/>
    <property type="evidence" value="ECO:0007669"/>
    <property type="project" value="UniProtKB-KW"/>
</dbReference>
<keyword evidence="11" id="KW-0238">DNA-binding</keyword>
<evidence type="ECO:0000256" key="2">
    <source>
        <dbReference type="ARBA" id="ARBA00022485"/>
    </source>
</evidence>
<keyword evidence="13" id="KW-0413">Isomerase</keyword>
<dbReference type="GO" id="GO:0043139">
    <property type="term" value="F:5'-3' DNA helicase activity"/>
    <property type="evidence" value="ECO:0007669"/>
    <property type="project" value="UniProtKB-EC"/>
</dbReference>
<sequence>MIPSVSDVFAPEGFIARRLPHYEIRPEQADMADAVARAIENQKHLVVEAGTGVGKSFAYLVPCILAAAQRQEKENKTRRIVISTHTISLQEQLISRDIPFLNSILPVEFSAVLVKGRGNYLSLRRLQTALDKGASLFENEDQRQLLSIRNWANDSYDGSLAELNFSPQQSVWDEVRSEHGNCLGKKCPTYKDCFYYRARRRVWNTDVLIVNHALFFADLALRREGASVLPDYDVAVFDEAHTLEDVAASHLGMTISNGQFNYLFNKLYNDRGNKGLLIQHNLIDEQRLVAHLRITSEMLFDELDQWREQSNSKNGRVRKPLEIENSVSSDIHDLSLRIRTYAADLKDEGQQIELSANADRLDVLGTSLISWIKQRHDDSVYWVETGNSGRARNVKLMSSPVDVGTTLRDELFNQVPTVILTSATLAVGQSDFSFFRQRIGLSKATELQLGSPFDYQRQATLVLPDRMPDPGDTPAEYEAAVIKRIQQHVRDTSGGVFVLFTSYRMLQNCSRRLTSWFAAQNRLLLCQGEGQQRNALLERFRKDGEAVLFGTETFWQGVDVPGDALKNVIITKLPFSVPDHPLLEARVERIRERGGNPFTEYQVPEAAIKLRQGFGRLIRSATDTGQVVILDPRVRTKPYGRIFLASLPDCRRVVSPME</sequence>
<accession>A0A1I3D3C6</accession>
<reference evidence="19" key="1">
    <citation type="submission" date="2016-10" db="EMBL/GenBank/DDBJ databases">
        <authorList>
            <person name="Varghese N."/>
            <person name="Submissions S."/>
        </authorList>
    </citation>
    <scope>NUCLEOTIDE SEQUENCE [LARGE SCALE GENOMIC DNA]</scope>
    <source>
        <strain evidence="19">DSM 26348</strain>
    </source>
</reference>
<comment type="catalytic activity">
    <reaction evidence="16">
        <text>ATP + H2O = ADP + phosphate + H(+)</text>
        <dbReference type="Rhea" id="RHEA:13065"/>
        <dbReference type="ChEBI" id="CHEBI:15377"/>
        <dbReference type="ChEBI" id="CHEBI:15378"/>
        <dbReference type="ChEBI" id="CHEBI:30616"/>
        <dbReference type="ChEBI" id="CHEBI:43474"/>
        <dbReference type="ChEBI" id="CHEBI:456216"/>
        <dbReference type="EC" id="5.6.2.3"/>
    </reaction>
</comment>
<evidence type="ECO:0000313" key="18">
    <source>
        <dbReference type="EMBL" id="SFH81049.1"/>
    </source>
</evidence>
<evidence type="ECO:0000256" key="14">
    <source>
        <dbReference type="ARBA" id="ARBA00038058"/>
    </source>
</evidence>
<dbReference type="PANTHER" id="PTHR11472">
    <property type="entry name" value="DNA REPAIR DEAD HELICASE RAD3/XP-D SUBFAMILY MEMBER"/>
    <property type="match status" value="1"/>
</dbReference>
<dbReference type="GO" id="GO:0046872">
    <property type="term" value="F:metal ion binding"/>
    <property type="evidence" value="ECO:0007669"/>
    <property type="project" value="UniProtKB-KW"/>
</dbReference>
<dbReference type="GO" id="GO:0006281">
    <property type="term" value="P:DNA repair"/>
    <property type="evidence" value="ECO:0007669"/>
    <property type="project" value="UniProtKB-KW"/>
</dbReference>
<dbReference type="InterPro" id="IPR006554">
    <property type="entry name" value="Helicase-like_DEXD_c2"/>
</dbReference>
<gene>
    <name evidence="18" type="ORF">SAMN05421753_10369</name>
</gene>
<dbReference type="EC" id="5.6.2.3" evidence="15"/>
<evidence type="ECO:0000256" key="1">
    <source>
        <dbReference type="ARBA" id="ARBA00001966"/>
    </source>
</evidence>
<dbReference type="STRING" id="1576369.SAMN05421753_10369"/>
<keyword evidence="3" id="KW-0479">Metal-binding</keyword>
<evidence type="ECO:0000256" key="15">
    <source>
        <dbReference type="ARBA" id="ARBA00044969"/>
    </source>
</evidence>
<evidence type="ECO:0000256" key="4">
    <source>
        <dbReference type="ARBA" id="ARBA00022741"/>
    </source>
</evidence>
<name>A0A1I3D3C6_9PLAN</name>
<dbReference type="PANTHER" id="PTHR11472:SF34">
    <property type="entry name" value="REGULATOR OF TELOMERE ELONGATION HELICASE 1"/>
    <property type="match status" value="1"/>
</dbReference>
<keyword evidence="9" id="KW-0408">Iron</keyword>
<keyword evidence="19" id="KW-1185">Reference proteome</keyword>
<keyword evidence="10" id="KW-0411">Iron-sulfur</keyword>
<dbReference type="PROSITE" id="PS51193">
    <property type="entry name" value="HELICASE_ATP_BIND_2"/>
    <property type="match status" value="1"/>
</dbReference>
<dbReference type="OrthoDB" id="9803913at2"/>
<keyword evidence="7 18" id="KW-0347">Helicase</keyword>
<dbReference type="InterPro" id="IPR014013">
    <property type="entry name" value="Helic_SF1/SF2_ATP-bd_DinG/Rad3"/>
</dbReference>
<evidence type="ECO:0000256" key="5">
    <source>
        <dbReference type="ARBA" id="ARBA00022763"/>
    </source>
</evidence>
<keyword evidence="8" id="KW-0067">ATP-binding</keyword>
<dbReference type="SMART" id="SM00487">
    <property type="entry name" value="DEXDc"/>
    <property type="match status" value="1"/>
</dbReference>
<evidence type="ECO:0000256" key="9">
    <source>
        <dbReference type="ARBA" id="ARBA00023004"/>
    </source>
</evidence>
<evidence type="ECO:0000313" key="19">
    <source>
        <dbReference type="Proteomes" id="UP000199518"/>
    </source>
</evidence>
<evidence type="ECO:0000256" key="6">
    <source>
        <dbReference type="ARBA" id="ARBA00022801"/>
    </source>
</evidence>
<dbReference type="InterPro" id="IPR006555">
    <property type="entry name" value="ATP-dep_Helicase_C"/>
</dbReference>
<dbReference type="SMART" id="SM00488">
    <property type="entry name" value="DEXDc2"/>
    <property type="match status" value="1"/>
</dbReference>
<evidence type="ECO:0000256" key="3">
    <source>
        <dbReference type="ARBA" id="ARBA00022723"/>
    </source>
</evidence>
<dbReference type="GO" id="GO:0016818">
    <property type="term" value="F:hydrolase activity, acting on acid anhydrides, in phosphorus-containing anhydrides"/>
    <property type="evidence" value="ECO:0007669"/>
    <property type="project" value="InterPro"/>
</dbReference>
<dbReference type="GO" id="GO:0051539">
    <property type="term" value="F:4 iron, 4 sulfur cluster binding"/>
    <property type="evidence" value="ECO:0007669"/>
    <property type="project" value="UniProtKB-KW"/>
</dbReference>
<evidence type="ECO:0000256" key="13">
    <source>
        <dbReference type="ARBA" id="ARBA00023235"/>
    </source>
</evidence>
<organism evidence="18 19">
    <name type="scientific">Planctomicrobium piriforme</name>
    <dbReference type="NCBI Taxonomy" id="1576369"/>
    <lineage>
        <taxon>Bacteria</taxon>
        <taxon>Pseudomonadati</taxon>
        <taxon>Planctomycetota</taxon>
        <taxon>Planctomycetia</taxon>
        <taxon>Planctomycetales</taxon>
        <taxon>Planctomycetaceae</taxon>
        <taxon>Planctomicrobium</taxon>
    </lineage>
</organism>
<dbReference type="FunFam" id="3.40.50.300:FF:000437">
    <property type="entry name" value="ATP-dependent DNA helicase DinG"/>
    <property type="match status" value="1"/>
</dbReference>
<dbReference type="AlphaFoldDB" id="A0A1I3D3C6"/>
<dbReference type="EMBL" id="FOQD01000003">
    <property type="protein sequence ID" value="SFH81049.1"/>
    <property type="molecule type" value="Genomic_DNA"/>
</dbReference>
<evidence type="ECO:0000256" key="11">
    <source>
        <dbReference type="ARBA" id="ARBA00023125"/>
    </source>
</evidence>
<dbReference type="InterPro" id="IPR011545">
    <property type="entry name" value="DEAD/DEAH_box_helicase_dom"/>
</dbReference>
<comment type="similarity">
    <text evidence="14">Belongs to the helicase family. DinG subfamily.</text>
</comment>
<dbReference type="Pfam" id="PF06733">
    <property type="entry name" value="DEAD_2"/>
    <property type="match status" value="1"/>
</dbReference>
<comment type="cofactor">
    <cofactor evidence="1">
        <name>[4Fe-4S] cluster</name>
        <dbReference type="ChEBI" id="CHEBI:49883"/>
    </cofactor>
</comment>
<keyword evidence="2" id="KW-0004">4Fe-4S</keyword>
<feature type="domain" description="Helicase ATP-binding" evidence="17">
    <location>
        <begin position="14"/>
        <end position="284"/>
    </location>
</feature>
<keyword evidence="12" id="KW-0234">DNA repair</keyword>
<dbReference type="Proteomes" id="UP000199518">
    <property type="component" value="Unassembled WGS sequence"/>
</dbReference>
<keyword evidence="6" id="KW-0378">Hydrolase</keyword>
<dbReference type="Gene3D" id="3.40.50.300">
    <property type="entry name" value="P-loop containing nucleotide triphosphate hydrolases"/>
    <property type="match status" value="2"/>
</dbReference>
<dbReference type="RefSeq" id="WP_139228246.1">
    <property type="nucleotide sequence ID" value="NZ_FOQD01000003.1"/>
</dbReference>
<dbReference type="InterPro" id="IPR045028">
    <property type="entry name" value="DinG/Rad3-like"/>
</dbReference>
<evidence type="ECO:0000256" key="16">
    <source>
        <dbReference type="ARBA" id="ARBA00048954"/>
    </source>
</evidence>
<dbReference type="InterPro" id="IPR010614">
    <property type="entry name" value="RAD3-like_helicase_DEAD"/>
</dbReference>
<evidence type="ECO:0000256" key="12">
    <source>
        <dbReference type="ARBA" id="ARBA00023204"/>
    </source>
</evidence>
<dbReference type="GO" id="GO:0003677">
    <property type="term" value="F:DNA binding"/>
    <property type="evidence" value="ECO:0007669"/>
    <property type="project" value="UniProtKB-KW"/>
</dbReference>
<keyword evidence="4" id="KW-0547">Nucleotide-binding</keyword>
<proteinExistence type="inferred from homology"/>
<dbReference type="InterPro" id="IPR014001">
    <property type="entry name" value="Helicase_ATP-bd"/>
</dbReference>
<evidence type="ECO:0000256" key="7">
    <source>
        <dbReference type="ARBA" id="ARBA00022806"/>
    </source>
</evidence>
<evidence type="ECO:0000256" key="10">
    <source>
        <dbReference type="ARBA" id="ARBA00023014"/>
    </source>
</evidence>
<dbReference type="SMART" id="SM00491">
    <property type="entry name" value="HELICc2"/>
    <property type="match status" value="1"/>
</dbReference>
<dbReference type="Pfam" id="PF00270">
    <property type="entry name" value="DEAD"/>
    <property type="match status" value="1"/>
</dbReference>
<dbReference type="SUPFAM" id="SSF52540">
    <property type="entry name" value="P-loop containing nucleoside triphosphate hydrolases"/>
    <property type="match status" value="1"/>
</dbReference>
<protein>
    <recommendedName>
        <fullName evidence="15">DNA 5'-3' helicase</fullName>
        <ecNumber evidence="15">5.6.2.3</ecNumber>
    </recommendedName>
</protein>
<evidence type="ECO:0000256" key="8">
    <source>
        <dbReference type="ARBA" id="ARBA00022840"/>
    </source>
</evidence>
<dbReference type="InterPro" id="IPR027417">
    <property type="entry name" value="P-loop_NTPase"/>
</dbReference>
<evidence type="ECO:0000259" key="17">
    <source>
        <dbReference type="PROSITE" id="PS51193"/>
    </source>
</evidence>
<dbReference type="Pfam" id="PF13307">
    <property type="entry name" value="Helicase_C_2"/>
    <property type="match status" value="1"/>
</dbReference>